<dbReference type="GO" id="GO:0005829">
    <property type="term" value="C:cytosol"/>
    <property type="evidence" value="ECO:0007669"/>
    <property type="project" value="TreeGrafter"/>
</dbReference>
<dbReference type="NCBIfam" id="TIGR01484">
    <property type="entry name" value="HAD-SF-IIB"/>
    <property type="match status" value="1"/>
</dbReference>
<dbReference type="Proteomes" id="UP000051886">
    <property type="component" value="Unassembled WGS sequence"/>
</dbReference>
<dbReference type="InterPro" id="IPR000150">
    <property type="entry name" value="Cof"/>
</dbReference>
<keyword evidence="2" id="KW-1185">Reference proteome</keyword>
<dbReference type="Gene3D" id="3.40.50.1000">
    <property type="entry name" value="HAD superfamily/HAD-like"/>
    <property type="match status" value="1"/>
</dbReference>
<dbReference type="SFLD" id="SFLDG01140">
    <property type="entry name" value="C2.B:_Phosphomannomutase_and_P"/>
    <property type="match status" value="1"/>
</dbReference>
<keyword evidence="1" id="KW-0378">Hydrolase</keyword>
<name>A0A0R2LEU0_9LACO</name>
<dbReference type="InterPro" id="IPR036412">
    <property type="entry name" value="HAD-like_sf"/>
</dbReference>
<protein>
    <submittedName>
        <fullName evidence="1">HAD superfamily hydrolase</fullName>
    </submittedName>
</protein>
<organism evidence="1 2">
    <name type="scientific">Ligilactobacillus pobuzihii</name>
    <dbReference type="NCBI Taxonomy" id="449659"/>
    <lineage>
        <taxon>Bacteria</taxon>
        <taxon>Bacillati</taxon>
        <taxon>Bacillota</taxon>
        <taxon>Bacilli</taxon>
        <taxon>Lactobacillales</taxon>
        <taxon>Lactobacillaceae</taxon>
        <taxon>Ligilactobacillus</taxon>
    </lineage>
</organism>
<dbReference type="SUPFAM" id="SSF56784">
    <property type="entry name" value="HAD-like"/>
    <property type="match status" value="1"/>
</dbReference>
<dbReference type="InterPro" id="IPR006379">
    <property type="entry name" value="HAD-SF_hydro_IIB"/>
</dbReference>
<dbReference type="Pfam" id="PF08282">
    <property type="entry name" value="Hydrolase_3"/>
    <property type="match status" value="1"/>
</dbReference>
<dbReference type="GO" id="GO:0016791">
    <property type="term" value="F:phosphatase activity"/>
    <property type="evidence" value="ECO:0007669"/>
    <property type="project" value="TreeGrafter"/>
</dbReference>
<dbReference type="GO" id="GO:0000287">
    <property type="term" value="F:magnesium ion binding"/>
    <property type="evidence" value="ECO:0007669"/>
    <property type="project" value="TreeGrafter"/>
</dbReference>
<comment type="caution">
    <text evidence="1">The sequence shown here is derived from an EMBL/GenBank/DDBJ whole genome shotgun (WGS) entry which is preliminary data.</text>
</comment>
<reference evidence="1 2" key="1">
    <citation type="journal article" date="2015" name="Genome Announc.">
        <title>Expanding the biotechnology potential of lactobacilli through comparative genomics of 213 strains and associated genera.</title>
        <authorList>
            <person name="Sun Z."/>
            <person name="Harris H.M."/>
            <person name="McCann A."/>
            <person name="Guo C."/>
            <person name="Argimon S."/>
            <person name="Zhang W."/>
            <person name="Yang X."/>
            <person name="Jeffery I.B."/>
            <person name="Cooney J.C."/>
            <person name="Kagawa T.F."/>
            <person name="Liu W."/>
            <person name="Song Y."/>
            <person name="Salvetti E."/>
            <person name="Wrobel A."/>
            <person name="Rasinkangas P."/>
            <person name="Parkhill J."/>
            <person name="Rea M.C."/>
            <person name="O'Sullivan O."/>
            <person name="Ritari J."/>
            <person name="Douillard F.P."/>
            <person name="Paul Ross R."/>
            <person name="Yang R."/>
            <person name="Briner A.E."/>
            <person name="Felis G.E."/>
            <person name="de Vos W.M."/>
            <person name="Barrangou R."/>
            <person name="Klaenhammer T.R."/>
            <person name="Caufield P.W."/>
            <person name="Cui Y."/>
            <person name="Zhang H."/>
            <person name="O'Toole P.W."/>
        </authorList>
    </citation>
    <scope>NUCLEOTIDE SEQUENCE [LARGE SCALE GENOMIC DNA]</scope>
    <source>
        <strain evidence="1 2">NBRC 103219</strain>
    </source>
</reference>
<dbReference type="PANTHER" id="PTHR10000">
    <property type="entry name" value="PHOSPHOSERINE PHOSPHATASE"/>
    <property type="match status" value="1"/>
</dbReference>
<gene>
    <name evidence="1" type="ORF">IV66_GL001833</name>
</gene>
<dbReference type="Gene3D" id="3.30.1240.10">
    <property type="match status" value="1"/>
</dbReference>
<sequence>MAVDMDGTFLNDQKDYDQQCFRNLYQKMQERGIQFVVASGNQYYQLQTFFSDFPEIIYVADNGAYIRDVKKEYFGSYFKQEQANEILKRLNVYPHLFDELVVSGFKDAYVLNSSSNEFIRSARYYNRHLQKVHSFSNIFEEITKYSFNYSVSDPTDFMKHLQAQLSGLGEITTSGHGNFDIIQPGVHKASGLKKLGQLLNIPLRQMCAFGDGLNDLEMLEAVGDGVAMANAAPEVKKIAQHETGNNNEQGVLQYLDRMLKNI</sequence>
<evidence type="ECO:0000313" key="2">
    <source>
        <dbReference type="Proteomes" id="UP000051886"/>
    </source>
</evidence>
<dbReference type="NCBIfam" id="TIGR00099">
    <property type="entry name" value="Cof-subfamily"/>
    <property type="match status" value="1"/>
</dbReference>
<dbReference type="InterPro" id="IPR023214">
    <property type="entry name" value="HAD_sf"/>
</dbReference>
<proteinExistence type="predicted"/>
<dbReference type="EMBL" id="JQCN01000045">
    <property type="protein sequence ID" value="KRN98502.1"/>
    <property type="molecule type" value="Genomic_DNA"/>
</dbReference>
<dbReference type="STRING" id="449659.IV66_GL001833"/>
<dbReference type="CDD" id="cd07518">
    <property type="entry name" value="HAD_YbiV-Like"/>
    <property type="match status" value="1"/>
</dbReference>
<dbReference type="AlphaFoldDB" id="A0A0R2LEU0"/>
<dbReference type="PROSITE" id="PS01229">
    <property type="entry name" value="COF_2"/>
    <property type="match status" value="1"/>
</dbReference>
<dbReference type="SFLD" id="SFLDS00003">
    <property type="entry name" value="Haloacid_Dehalogenase"/>
    <property type="match status" value="1"/>
</dbReference>
<dbReference type="PATRIC" id="fig|449659.4.peg.1877"/>
<evidence type="ECO:0000313" key="1">
    <source>
        <dbReference type="EMBL" id="KRN98502.1"/>
    </source>
</evidence>
<dbReference type="PANTHER" id="PTHR10000:SF53">
    <property type="entry name" value="5-AMINO-6-(5-PHOSPHO-D-RIBITYLAMINO)URACIL PHOSPHATASE YBJI-RELATED"/>
    <property type="match status" value="1"/>
</dbReference>
<accession>A0A0R2LEU0</accession>